<dbReference type="OrthoDB" id="7240153at2759"/>
<protein>
    <recommendedName>
        <fullName evidence="2">DUF4817 domain-containing protein</fullName>
    </recommendedName>
</protein>
<evidence type="ECO:0000259" key="2">
    <source>
        <dbReference type="Pfam" id="PF16087"/>
    </source>
</evidence>
<evidence type="ECO:0000256" key="1">
    <source>
        <dbReference type="SAM" id="Coils"/>
    </source>
</evidence>
<dbReference type="AlphaFoldDB" id="A0A8K0D4Y4"/>
<evidence type="ECO:0000313" key="4">
    <source>
        <dbReference type="Proteomes" id="UP000801492"/>
    </source>
</evidence>
<feature type="domain" description="DUF4817" evidence="2">
    <location>
        <begin position="14"/>
        <end position="60"/>
    </location>
</feature>
<comment type="caution">
    <text evidence="3">The sequence shown here is derived from an EMBL/GenBank/DDBJ whole genome shotgun (WGS) entry which is preliminary data.</text>
</comment>
<dbReference type="Pfam" id="PF16087">
    <property type="entry name" value="DUF4817"/>
    <property type="match status" value="1"/>
</dbReference>
<organism evidence="3 4">
    <name type="scientific">Ignelater luminosus</name>
    <name type="common">Cucubano</name>
    <name type="synonym">Pyrophorus luminosus</name>
    <dbReference type="NCBI Taxonomy" id="2038154"/>
    <lineage>
        <taxon>Eukaryota</taxon>
        <taxon>Metazoa</taxon>
        <taxon>Ecdysozoa</taxon>
        <taxon>Arthropoda</taxon>
        <taxon>Hexapoda</taxon>
        <taxon>Insecta</taxon>
        <taxon>Pterygota</taxon>
        <taxon>Neoptera</taxon>
        <taxon>Endopterygota</taxon>
        <taxon>Coleoptera</taxon>
        <taxon>Polyphaga</taxon>
        <taxon>Elateriformia</taxon>
        <taxon>Elateroidea</taxon>
        <taxon>Elateridae</taxon>
        <taxon>Agrypninae</taxon>
        <taxon>Pyrophorini</taxon>
        <taxon>Ignelater</taxon>
    </lineage>
</organism>
<reference evidence="3" key="1">
    <citation type="submission" date="2019-08" db="EMBL/GenBank/DDBJ databases">
        <title>The genome of the North American firefly Photinus pyralis.</title>
        <authorList>
            <consortium name="Photinus pyralis genome working group"/>
            <person name="Fallon T.R."/>
            <person name="Sander Lower S.E."/>
            <person name="Weng J.-K."/>
        </authorList>
    </citation>
    <scope>NUCLEOTIDE SEQUENCE</scope>
    <source>
        <strain evidence="3">TRF0915ILg1</strain>
        <tissue evidence="3">Whole body</tissue>
    </source>
</reference>
<dbReference type="EMBL" id="VTPC01004488">
    <property type="protein sequence ID" value="KAF2897081.1"/>
    <property type="molecule type" value="Genomic_DNA"/>
</dbReference>
<evidence type="ECO:0000313" key="3">
    <source>
        <dbReference type="EMBL" id="KAF2897081.1"/>
    </source>
</evidence>
<dbReference type="Proteomes" id="UP000801492">
    <property type="component" value="Unassembled WGS sequence"/>
</dbReference>
<keyword evidence="4" id="KW-1185">Reference proteome</keyword>
<dbReference type="PANTHER" id="PTHR46954">
    <property type="entry name" value="C2H2-TYPE DOMAIN-CONTAINING PROTEIN"/>
    <property type="match status" value="1"/>
</dbReference>
<sequence>MPRHNNFTNLEMRDMLCVYSQKDYSCLAVARRYREMYPNRVQPNRQTFSNIFCRLGNTGQFKPKSDVQRPKILTVDQEDDILSAENQNSQIKDSCTNSKEIGISNVKSAELLNYSDTETSTKNEPPVQTALIKNITVIQQEIIGLKTQNNNILLTSEEYKNLKEKQCQLMQQNKKILNLKKRLKIRETTGQPRKKIEQLELLKTIIDIATHGAATDDRRRSEQLRSIKTLDELMRTLKNNFGFNISQSAVYLHLLSGRVDSTKGK</sequence>
<accession>A0A8K0D4Y4</accession>
<proteinExistence type="predicted"/>
<gene>
    <name evidence="3" type="ORF">ILUMI_09108</name>
</gene>
<feature type="coiled-coil region" evidence="1">
    <location>
        <begin position="145"/>
        <end position="182"/>
    </location>
</feature>
<keyword evidence="1" id="KW-0175">Coiled coil</keyword>
<dbReference type="InterPro" id="IPR032135">
    <property type="entry name" value="DUF4817"/>
</dbReference>
<name>A0A8K0D4Y4_IGNLU</name>
<dbReference type="PANTHER" id="PTHR46954:SF1">
    <property type="entry name" value="C2H2-TYPE DOMAIN-CONTAINING PROTEIN"/>
    <property type="match status" value="1"/>
</dbReference>